<evidence type="ECO:0000256" key="8">
    <source>
        <dbReference type="SAM" id="MobiDB-lite"/>
    </source>
</evidence>
<sequence length="405" mass="47099">MIKNGISILHFNRPRLYLNCHRSVSTYVALSKIPLMHKEIYVRRRVRSDSNRLNKQSVRNKSTNDGSGNNKPGSDKTITSANNISKETELKQSKTNKSAKQAPEQAPEQPRWLESQAILPEEKNINKDVPNSPENIEDETPADPSVPKPNVSNIKNQLDQDESIEEMEDFDEFNKDDFLTTIFENMEPYMDTYEVYTQLVKAGFKPDQADEIINLLIVQLNSKLSKLSTKYSQLYELENERYLFESAQQELRVDITRSRELHINELINLINILERDFNIISDELNNEFIQMKNDTQVAMNDQNSENTLHAKKIRLRIQETNHKITTELNSAMRSEIESLRWHISRWGLMAILVSVFSGCTVFYINKVKTMKRLQNTNEFVPLVIYEPSEYDEDDYHTDLDESLIS</sequence>
<dbReference type="GO" id="GO:0016020">
    <property type="term" value="C:membrane"/>
    <property type="evidence" value="ECO:0007669"/>
    <property type="project" value="UniProtKB-SubCell"/>
</dbReference>
<keyword evidence="3" id="KW-0812">Transmembrane</keyword>
<evidence type="ECO:0000256" key="7">
    <source>
        <dbReference type="ARBA" id="ARBA00023136"/>
    </source>
</evidence>
<dbReference type="PANTHER" id="PTHR14360">
    <property type="entry name" value="PROTEIN FMP32, MITOCHONDRIAL"/>
    <property type="match status" value="1"/>
</dbReference>
<dbReference type="VEuPathDB" id="FungiDB:DEHA2D06754g"/>
<keyword evidence="4" id="KW-1133">Transmembrane helix</keyword>
<reference evidence="9 10" key="1">
    <citation type="journal article" date="2004" name="Nature">
        <title>Genome evolution in yeasts.</title>
        <authorList>
            <consortium name="Genolevures"/>
            <person name="Dujon B."/>
            <person name="Sherman D."/>
            <person name="Fischer G."/>
            <person name="Durrens P."/>
            <person name="Casaregola S."/>
            <person name="Lafontaine I."/>
            <person name="de Montigny J."/>
            <person name="Marck C."/>
            <person name="Neuveglise C."/>
            <person name="Talla E."/>
            <person name="Goffard N."/>
            <person name="Frangeul L."/>
            <person name="Aigle M."/>
            <person name="Anthouard V."/>
            <person name="Babour A."/>
            <person name="Barbe V."/>
            <person name="Barnay S."/>
            <person name="Blanchin S."/>
            <person name="Beckerich J.M."/>
            <person name="Beyne E."/>
            <person name="Bleykasten C."/>
            <person name="Boisrame A."/>
            <person name="Boyer J."/>
            <person name="Cattolico L."/>
            <person name="Confanioleri F."/>
            <person name="de Daruvar A."/>
            <person name="Despons L."/>
            <person name="Fabre E."/>
            <person name="Fairhead C."/>
            <person name="Ferry-Dumazet H."/>
            <person name="Groppi A."/>
            <person name="Hantraye F."/>
            <person name="Hennequin C."/>
            <person name="Jauniaux N."/>
            <person name="Joyet P."/>
            <person name="Kachouri R."/>
            <person name="Kerrest A."/>
            <person name="Koszul R."/>
            <person name="Lemaire M."/>
            <person name="Lesur I."/>
            <person name="Ma L."/>
            <person name="Muller H."/>
            <person name="Nicaud J.M."/>
            <person name="Nikolski M."/>
            <person name="Oztas S."/>
            <person name="Ozier-Kalogeropoulos O."/>
            <person name="Pellenz S."/>
            <person name="Potier S."/>
            <person name="Richard G.F."/>
            <person name="Straub M.L."/>
            <person name="Suleau A."/>
            <person name="Swennene D."/>
            <person name="Tekaia F."/>
            <person name="Wesolowski-Louvel M."/>
            <person name="Westhof E."/>
            <person name="Wirth B."/>
            <person name="Zeniou-Meyer M."/>
            <person name="Zivanovic I."/>
            <person name="Bolotin-Fukuhara M."/>
            <person name="Thierry A."/>
            <person name="Bouchier C."/>
            <person name="Caudron B."/>
            <person name="Scarpelli C."/>
            <person name="Gaillardin C."/>
            <person name="Weissenbach J."/>
            <person name="Wincker P."/>
            <person name="Souciet J.L."/>
        </authorList>
    </citation>
    <scope>NUCLEOTIDE SEQUENCE [LARGE SCALE GENOMIC DNA]</scope>
    <source>
        <strain evidence="10">ATCC 36239 / CBS 767 / BCRC 21394 / JCM 1990 / NBRC 0083 / IGC 2968</strain>
    </source>
</reference>
<dbReference type="GeneID" id="2901397"/>
<keyword evidence="10" id="KW-1185">Reference proteome</keyword>
<evidence type="ECO:0000313" key="9">
    <source>
        <dbReference type="EMBL" id="CAG86896.2"/>
    </source>
</evidence>
<evidence type="ECO:0000256" key="2">
    <source>
        <dbReference type="ARBA" id="ARBA00004370"/>
    </source>
</evidence>
<dbReference type="EMBL" id="CR382136">
    <property type="protein sequence ID" value="CAG86896.2"/>
    <property type="molecule type" value="Genomic_DNA"/>
</dbReference>
<organism evidence="9 10">
    <name type="scientific">Debaryomyces hansenii (strain ATCC 36239 / CBS 767 / BCRC 21394 / JCM 1990 / NBRC 0083 / IGC 2968)</name>
    <name type="common">Yeast</name>
    <name type="synonym">Torulaspora hansenii</name>
    <dbReference type="NCBI Taxonomy" id="284592"/>
    <lineage>
        <taxon>Eukaryota</taxon>
        <taxon>Fungi</taxon>
        <taxon>Dikarya</taxon>
        <taxon>Ascomycota</taxon>
        <taxon>Saccharomycotina</taxon>
        <taxon>Pichiomycetes</taxon>
        <taxon>Debaryomycetaceae</taxon>
        <taxon>Debaryomyces</taxon>
    </lineage>
</organism>
<dbReference type="OrthoDB" id="5424147at2759"/>
<accession>Q6BSR8</accession>
<evidence type="ECO:0000256" key="5">
    <source>
        <dbReference type="ARBA" id="ARBA00023054"/>
    </source>
</evidence>
<evidence type="ECO:0000256" key="3">
    <source>
        <dbReference type="ARBA" id="ARBA00022692"/>
    </source>
</evidence>
<gene>
    <name evidence="9" type="ordered locus">DEHA2D06754g</name>
</gene>
<keyword evidence="7" id="KW-0472">Membrane</keyword>
<dbReference type="STRING" id="284592.Q6BSR8"/>
<dbReference type="OMA" id="HEDEMRM"/>
<dbReference type="RefSeq" id="XP_458752.2">
    <property type="nucleotide sequence ID" value="XM_458752.1"/>
</dbReference>
<dbReference type="AlphaFoldDB" id="Q6BSR8"/>
<comment type="subcellular location">
    <subcellularLocation>
        <location evidence="2">Membrane</location>
    </subcellularLocation>
    <subcellularLocation>
        <location evidence="1">Mitochondrion</location>
    </subcellularLocation>
</comment>
<evidence type="ECO:0000256" key="6">
    <source>
        <dbReference type="ARBA" id="ARBA00023128"/>
    </source>
</evidence>
<dbReference type="InParanoid" id="Q6BSR8"/>
<keyword evidence="6" id="KW-0496">Mitochondrion</keyword>
<dbReference type="InterPro" id="IPR024461">
    <property type="entry name" value="CCDC90-like"/>
</dbReference>
<name>Q6BSR8_DEBHA</name>
<dbReference type="PANTHER" id="PTHR14360:SF12">
    <property type="entry name" value="MOZ PROTEIN REPRESENTS A CHROMATIN-ASSOCIATED ACETYLTRANSFERASE"/>
    <property type="match status" value="1"/>
</dbReference>
<dbReference type="KEGG" id="dha:DEHA2D06754g"/>
<dbReference type="Proteomes" id="UP000000599">
    <property type="component" value="Chromosome D"/>
</dbReference>
<feature type="region of interest" description="Disordered" evidence="8">
    <location>
        <begin position="47"/>
        <end position="153"/>
    </location>
</feature>
<dbReference type="HOGENOM" id="CLU_056763_1_1_1"/>
<feature type="compositionally biased region" description="Polar residues" evidence="8">
    <location>
        <begin position="53"/>
        <end position="85"/>
    </location>
</feature>
<keyword evidence="5" id="KW-0175">Coiled coil</keyword>
<evidence type="ECO:0000313" key="10">
    <source>
        <dbReference type="Proteomes" id="UP000000599"/>
    </source>
</evidence>
<dbReference type="GO" id="GO:0005739">
    <property type="term" value="C:mitochondrion"/>
    <property type="evidence" value="ECO:0007669"/>
    <property type="project" value="UniProtKB-SubCell"/>
</dbReference>
<protein>
    <submittedName>
        <fullName evidence="9">DEHA2D06754p</fullName>
    </submittedName>
</protein>
<dbReference type="Pfam" id="PF07798">
    <property type="entry name" value="CCDC90-like"/>
    <property type="match status" value="1"/>
</dbReference>
<evidence type="ECO:0000256" key="1">
    <source>
        <dbReference type="ARBA" id="ARBA00004173"/>
    </source>
</evidence>
<proteinExistence type="predicted"/>
<dbReference type="eggNOG" id="ENOG502RBZK">
    <property type="taxonomic scope" value="Eukaryota"/>
</dbReference>
<evidence type="ECO:0000256" key="4">
    <source>
        <dbReference type="ARBA" id="ARBA00022989"/>
    </source>
</evidence>